<evidence type="ECO:0000256" key="4">
    <source>
        <dbReference type="ARBA" id="ARBA00023136"/>
    </source>
</evidence>
<feature type="transmembrane region" description="Helical" evidence="5">
    <location>
        <begin position="276"/>
        <end position="298"/>
    </location>
</feature>
<keyword evidence="3 5" id="KW-1133">Transmembrane helix</keyword>
<comment type="subcellular location">
    <subcellularLocation>
        <location evidence="1">Membrane</location>
        <topology evidence="1">Multi-pass membrane protein</topology>
    </subcellularLocation>
</comment>
<feature type="transmembrane region" description="Helical" evidence="5">
    <location>
        <begin position="82"/>
        <end position="101"/>
    </location>
</feature>
<dbReference type="Proteomes" id="UP000305939">
    <property type="component" value="Unassembled WGS sequence"/>
</dbReference>
<dbReference type="OrthoDB" id="9806785at2"/>
<feature type="transmembrane region" description="Helical" evidence="5">
    <location>
        <begin position="218"/>
        <end position="237"/>
    </location>
</feature>
<accession>A0A4S3LZ81</accession>
<dbReference type="AlphaFoldDB" id="A0A4S3LZ81"/>
<name>A0A4S3LZ81_9FLAO</name>
<feature type="transmembrane region" description="Helical" evidence="5">
    <location>
        <begin position="155"/>
        <end position="175"/>
    </location>
</feature>
<feature type="transmembrane region" description="Helical" evidence="5">
    <location>
        <begin position="113"/>
        <end position="135"/>
    </location>
</feature>
<proteinExistence type="predicted"/>
<feature type="transmembrane region" description="Helical" evidence="5">
    <location>
        <begin position="53"/>
        <end position="76"/>
    </location>
</feature>
<keyword evidence="2 5" id="KW-0812">Transmembrane</keyword>
<dbReference type="Gene3D" id="1.20.1530.20">
    <property type="match status" value="1"/>
</dbReference>
<evidence type="ECO:0000256" key="5">
    <source>
        <dbReference type="SAM" id="Phobius"/>
    </source>
</evidence>
<protein>
    <submittedName>
        <fullName evidence="6">Bile acid:sodium symporter family protein</fullName>
    </submittedName>
</protein>
<dbReference type="EMBL" id="SSMC01000002">
    <property type="protein sequence ID" value="THD67391.1"/>
    <property type="molecule type" value="Genomic_DNA"/>
</dbReference>
<keyword evidence="4 5" id="KW-0472">Membrane</keyword>
<evidence type="ECO:0000313" key="7">
    <source>
        <dbReference type="Proteomes" id="UP000305939"/>
    </source>
</evidence>
<evidence type="ECO:0000256" key="3">
    <source>
        <dbReference type="ARBA" id="ARBA00022989"/>
    </source>
</evidence>
<dbReference type="Pfam" id="PF01758">
    <property type="entry name" value="SBF"/>
    <property type="match status" value="1"/>
</dbReference>
<evidence type="ECO:0000256" key="2">
    <source>
        <dbReference type="ARBA" id="ARBA00022692"/>
    </source>
</evidence>
<dbReference type="InterPro" id="IPR004710">
    <property type="entry name" value="Bilac:Na_transpt"/>
</dbReference>
<organism evidence="6 7">
    <name type="scientific">Robertkochia marina</name>
    <dbReference type="NCBI Taxonomy" id="1227945"/>
    <lineage>
        <taxon>Bacteria</taxon>
        <taxon>Pseudomonadati</taxon>
        <taxon>Bacteroidota</taxon>
        <taxon>Flavobacteriia</taxon>
        <taxon>Flavobacteriales</taxon>
        <taxon>Flavobacteriaceae</taxon>
        <taxon>Robertkochia</taxon>
    </lineage>
</organism>
<dbReference type="PANTHER" id="PTHR10361">
    <property type="entry name" value="SODIUM-BILE ACID COTRANSPORTER"/>
    <property type="match status" value="1"/>
</dbReference>
<comment type="caution">
    <text evidence="6">The sequence shown here is derived from an EMBL/GenBank/DDBJ whole genome shotgun (WGS) entry which is preliminary data.</text>
</comment>
<evidence type="ECO:0000313" key="6">
    <source>
        <dbReference type="EMBL" id="THD67391.1"/>
    </source>
</evidence>
<evidence type="ECO:0000256" key="1">
    <source>
        <dbReference type="ARBA" id="ARBA00004141"/>
    </source>
</evidence>
<gene>
    <name evidence="6" type="ORF">E7Z59_06935</name>
</gene>
<dbReference type="InterPro" id="IPR038770">
    <property type="entry name" value="Na+/solute_symporter_sf"/>
</dbReference>
<dbReference type="PANTHER" id="PTHR10361:SF28">
    <property type="entry name" value="P3 PROTEIN-RELATED"/>
    <property type="match status" value="1"/>
</dbReference>
<dbReference type="GO" id="GO:0016020">
    <property type="term" value="C:membrane"/>
    <property type="evidence" value="ECO:0007669"/>
    <property type="project" value="UniProtKB-SubCell"/>
</dbReference>
<dbReference type="InterPro" id="IPR002657">
    <property type="entry name" value="BilAc:Na_symport/Acr3"/>
</dbReference>
<reference evidence="6 7" key="1">
    <citation type="submission" date="2019-04" db="EMBL/GenBank/DDBJ databases">
        <title>Draft genome sequence of Robertkochia marina CC-AMO-30D.</title>
        <authorList>
            <person name="Hameed A."/>
            <person name="Lin S.-Y."/>
            <person name="Shahina M."/>
            <person name="Lai W.-A."/>
            <person name="Young C.-C."/>
        </authorList>
    </citation>
    <scope>NUCLEOTIDE SEQUENCE [LARGE SCALE GENOMIC DNA]</scope>
    <source>
        <strain evidence="6 7">CC-AMO-30D</strain>
    </source>
</reference>
<keyword evidence="7" id="KW-1185">Reference proteome</keyword>
<feature type="transmembrane region" description="Helical" evidence="5">
    <location>
        <begin position="187"/>
        <end position="206"/>
    </location>
</feature>
<feature type="transmembrane region" description="Helical" evidence="5">
    <location>
        <begin position="20"/>
        <end position="41"/>
    </location>
</feature>
<sequence>MFYTPPSNLQEVSISFSESNIWLMNICISIIMFSVALNVKLSDLKIVVQNPASVLTGLMSQYLVLPAMSFLLVWILQPEAGFALGMLLIAACPGGNISNFFSMQSGGNVALSVGLTILATILAPIMTPLNFEFWATRLDYLEPVFSTISLSYTDIGFTVLQILVMPLILGIWFAYKFPRFNKKISTPLQYLSILILISFIAVAFYGNGSIFTQYWKHFVFLVFAQNLVALLSGYYLATFTARNSEDRKTITIETGVQNAGLALALVFTFFEPRGGLVLLVAWWGIWNILAGLIAAQVLKLRAFKTINA</sequence>